<dbReference type="InterPro" id="IPR002668">
    <property type="entry name" value="CNT_N_dom"/>
</dbReference>
<feature type="transmembrane region" description="Helical" evidence="7">
    <location>
        <begin position="51"/>
        <end position="72"/>
    </location>
</feature>
<keyword evidence="6 7" id="KW-0472">Membrane</keyword>
<evidence type="ECO:0000256" key="3">
    <source>
        <dbReference type="ARBA" id="ARBA00022475"/>
    </source>
</evidence>
<gene>
    <name evidence="11" type="ORF">NQ317_017818</name>
</gene>
<keyword evidence="12" id="KW-1185">Reference proteome</keyword>
<feature type="transmembrane region" description="Helical" evidence="7">
    <location>
        <begin position="20"/>
        <end position="39"/>
    </location>
</feature>
<dbReference type="InterPro" id="IPR011657">
    <property type="entry name" value="CNT_C_dom"/>
</dbReference>
<evidence type="ECO:0008006" key="13">
    <source>
        <dbReference type="Google" id="ProtNLM"/>
    </source>
</evidence>
<feature type="transmembrane region" description="Helical" evidence="7">
    <location>
        <begin position="254"/>
        <end position="276"/>
    </location>
</feature>
<keyword evidence="5 7" id="KW-1133">Transmembrane helix</keyword>
<evidence type="ECO:0000259" key="8">
    <source>
        <dbReference type="Pfam" id="PF01773"/>
    </source>
</evidence>
<proteinExistence type="inferred from homology"/>
<feature type="transmembrane region" description="Helical" evidence="7">
    <location>
        <begin position="121"/>
        <end position="140"/>
    </location>
</feature>
<evidence type="ECO:0000256" key="2">
    <source>
        <dbReference type="ARBA" id="ARBA00009033"/>
    </source>
</evidence>
<organism evidence="11 12">
    <name type="scientific">Molorchus minor</name>
    <dbReference type="NCBI Taxonomy" id="1323400"/>
    <lineage>
        <taxon>Eukaryota</taxon>
        <taxon>Metazoa</taxon>
        <taxon>Ecdysozoa</taxon>
        <taxon>Arthropoda</taxon>
        <taxon>Hexapoda</taxon>
        <taxon>Insecta</taxon>
        <taxon>Pterygota</taxon>
        <taxon>Neoptera</taxon>
        <taxon>Endopterygota</taxon>
        <taxon>Coleoptera</taxon>
        <taxon>Polyphaga</taxon>
        <taxon>Cucujiformia</taxon>
        <taxon>Chrysomeloidea</taxon>
        <taxon>Cerambycidae</taxon>
        <taxon>Lamiinae</taxon>
        <taxon>Monochamini</taxon>
        <taxon>Molorchus</taxon>
    </lineage>
</organism>
<name>A0ABQ9K0M8_9CUCU</name>
<evidence type="ECO:0000259" key="10">
    <source>
        <dbReference type="Pfam" id="PF07670"/>
    </source>
</evidence>
<evidence type="ECO:0000313" key="11">
    <source>
        <dbReference type="EMBL" id="KAJ8984166.1"/>
    </source>
</evidence>
<feature type="transmembrane region" description="Helical" evidence="7">
    <location>
        <begin position="336"/>
        <end position="355"/>
    </location>
</feature>
<protein>
    <recommendedName>
        <fullName evidence="13">Sodium/nucleoside cotransporter</fullName>
    </recommendedName>
</protein>
<reference evidence="11" key="1">
    <citation type="journal article" date="2023" name="Insect Mol. Biol.">
        <title>Genome sequencing provides insights into the evolution of gene families encoding plant cell wall-degrading enzymes in longhorned beetles.</title>
        <authorList>
            <person name="Shin N.R."/>
            <person name="Okamura Y."/>
            <person name="Kirsch R."/>
            <person name="Pauchet Y."/>
        </authorList>
    </citation>
    <scope>NUCLEOTIDE SEQUENCE</scope>
    <source>
        <strain evidence="11">MMC_N1</strain>
    </source>
</reference>
<keyword evidence="4 7" id="KW-0812">Transmembrane</keyword>
<feature type="transmembrane region" description="Helical" evidence="7">
    <location>
        <begin position="92"/>
        <end position="109"/>
    </location>
</feature>
<sequence length="493" mass="54332">MMNGTTAVESIAKETTCNGYGFLTILYSLYVYCMFYIYLGKPILVPIVHKNIWNPVAIFLGNLRYGTILFYVSLLVLTTAYLAVDTIDNRNRLIPISGLFIFLLIGYVFCTDRSKIAWRTVTWGIILQFVFGLMTVRWVVGRNVLQCVGDKVNNLLGYSFEGAAFAYGDDLVFTQGIFAFKALSSIYLTSFLVNILYYYGIMQKAVGAIGNFLQWIMGTSICESVNSAANIFLGMSEAPLLLAPYLKDLTDSEIHSIMTAGFATVSGSVMAAYITYGARAQDLITSSIMSAPAALCFSKLMVPQTEEVRIHKNNVHTIEIEYQSVMDAASRGAIDAFKIVIGIIASVIAFLAFVYCINGILAWLGLLVGTAWSLEVIVGKIFIPVSYLMGVPWEECENVGILIGIKTMVNEFVAFERMHVMISADLLSERTKVIATYAICGFSNPGSIGIQMSALGTLMPNKRDAIARLVFRAFLGGPGLFHDRLYSWGIDAR</sequence>
<dbReference type="InterPro" id="IPR008276">
    <property type="entry name" value="C_nuclsd_transpt"/>
</dbReference>
<dbReference type="PANTHER" id="PTHR10590:SF4">
    <property type="entry name" value="SOLUTE CARRIER FAMILY 28 MEMBER 3"/>
    <property type="match status" value="1"/>
</dbReference>
<evidence type="ECO:0000259" key="9">
    <source>
        <dbReference type="Pfam" id="PF07662"/>
    </source>
</evidence>
<comment type="similarity">
    <text evidence="2">Belongs to the concentrative nucleoside transporter (CNT) (TC 2.A.41) family.</text>
</comment>
<evidence type="ECO:0000256" key="6">
    <source>
        <dbReference type="ARBA" id="ARBA00023136"/>
    </source>
</evidence>
<dbReference type="Pfam" id="PF01773">
    <property type="entry name" value="Nucleos_tra2_N"/>
    <property type="match status" value="1"/>
</dbReference>
<feature type="domain" description="Concentrative nucleoside transporter N-terminal" evidence="8">
    <location>
        <begin position="98"/>
        <end position="169"/>
    </location>
</feature>
<feature type="transmembrane region" description="Helical" evidence="7">
    <location>
        <begin position="177"/>
        <end position="200"/>
    </location>
</feature>
<evidence type="ECO:0000256" key="4">
    <source>
        <dbReference type="ARBA" id="ARBA00022692"/>
    </source>
</evidence>
<feature type="transmembrane region" description="Helical" evidence="7">
    <location>
        <begin position="212"/>
        <end position="234"/>
    </location>
</feature>
<keyword evidence="3" id="KW-1003">Cell membrane</keyword>
<evidence type="ECO:0000256" key="7">
    <source>
        <dbReference type="SAM" id="Phobius"/>
    </source>
</evidence>
<evidence type="ECO:0000256" key="5">
    <source>
        <dbReference type="ARBA" id="ARBA00022989"/>
    </source>
</evidence>
<dbReference type="PANTHER" id="PTHR10590">
    <property type="entry name" value="SODIUM/NUCLEOSIDE COTRANSPORTER"/>
    <property type="match status" value="1"/>
</dbReference>
<dbReference type="Pfam" id="PF07662">
    <property type="entry name" value="Nucleos_tra2_C"/>
    <property type="match status" value="1"/>
</dbReference>
<comment type="caution">
    <text evidence="11">The sequence shown here is derived from an EMBL/GenBank/DDBJ whole genome shotgun (WGS) entry which is preliminary data.</text>
</comment>
<comment type="subcellular location">
    <subcellularLocation>
        <location evidence="1">Cell membrane</location>
        <topology evidence="1">Multi-pass membrane protein</topology>
    </subcellularLocation>
</comment>
<dbReference type="EMBL" id="JAPWTJ010000045">
    <property type="protein sequence ID" value="KAJ8984166.1"/>
    <property type="molecule type" value="Genomic_DNA"/>
</dbReference>
<feature type="domain" description="Concentrative nucleoside transporter C-terminal" evidence="9">
    <location>
        <begin position="283"/>
        <end position="477"/>
    </location>
</feature>
<accession>A0ABQ9K0M8</accession>
<dbReference type="InterPro" id="IPR011642">
    <property type="entry name" value="Gate_dom"/>
</dbReference>
<dbReference type="Pfam" id="PF07670">
    <property type="entry name" value="Gate"/>
    <property type="match status" value="1"/>
</dbReference>
<evidence type="ECO:0000313" key="12">
    <source>
        <dbReference type="Proteomes" id="UP001162164"/>
    </source>
</evidence>
<evidence type="ECO:0000256" key="1">
    <source>
        <dbReference type="ARBA" id="ARBA00004651"/>
    </source>
</evidence>
<feature type="domain" description="Nucleoside transporter/FeoB GTPase Gate" evidence="10">
    <location>
        <begin position="180"/>
        <end position="276"/>
    </location>
</feature>
<dbReference type="Proteomes" id="UP001162164">
    <property type="component" value="Unassembled WGS sequence"/>
</dbReference>